<gene>
    <name evidence="2" type="ORF">D3870_20720</name>
</gene>
<dbReference type="EMBL" id="QYUN01000003">
    <property type="protein sequence ID" value="RJF96811.1"/>
    <property type="molecule type" value="Genomic_DNA"/>
</dbReference>
<dbReference type="AlphaFoldDB" id="A0A418WWA7"/>
<evidence type="ECO:0000256" key="1">
    <source>
        <dbReference type="SAM" id="MobiDB-lite"/>
    </source>
</evidence>
<protein>
    <submittedName>
        <fullName evidence="2">Uncharacterized protein</fullName>
    </submittedName>
</protein>
<dbReference type="Proteomes" id="UP000285190">
    <property type="component" value="Unassembled WGS sequence"/>
</dbReference>
<keyword evidence="3" id="KW-1185">Reference proteome</keyword>
<evidence type="ECO:0000313" key="2">
    <source>
        <dbReference type="EMBL" id="RJF96811.1"/>
    </source>
</evidence>
<evidence type="ECO:0000313" key="3">
    <source>
        <dbReference type="Proteomes" id="UP000285190"/>
    </source>
</evidence>
<feature type="region of interest" description="Disordered" evidence="1">
    <location>
        <begin position="806"/>
        <end position="831"/>
    </location>
</feature>
<reference evidence="2 3" key="1">
    <citation type="submission" date="2018-09" db="EMBL/GenBank/DDBJ databases">
        <authorList>
            <person name="Zhu H."/>
        </authorList>
    </citation>
    <scope>NUCLEOTIDE SEQUENCE [LARGE SCALE GENOMIC DNA]</scope>
    <source>
        <strain evidence="2 3">K2R10-39</strain>
    </source>
</reference>
<accession>A0A418WWA7</accession>
<comment type="caution">
    <text evidence="2">The sequence shown here is derived from an EMBL/GenBank/DDBJ whole genome shotgun (WGS) entry which is preliminary data.</text>
</comment>
<organism evidence="2 3">
    <name type="scientific">Noviherbaspirillum cavernae</name>
    <dbReference type="NCBI Taxonomy" id="2320862"/>
    <lineage>
        <taxon>Bacteria</taxon>
        <taxon>Pseudomonadati</taxon>
        <taxon>Pseudomonadota</taxon>
        <taxon>Betaproteobacteria</taxon>
        <taxon>Burkholderiales</taxon>
        <taxon>Oxalobacteraceae</taxon>
        <taxon>Noviherbaspirillum</taxon>
    </lineage>
</organism>
<proteinExistence type="predicted"/>
<sequence length="831" mass="91800">MELLRSHKQDFLELQALGAEYDIQTTIIERKGADYVARGNAWGPDQGEGTVNTTPEAAQNHKPRLQEFYKQERSELQAKYDEKNPIAGSTLASAFQQPDGTEEAPNVTRAAITRQDQGREELDNFKKMHGEIQNEFPFYKLRVITDTSVDKIDLSAPNHPQVLAKPVASGGAARRLMANALVLNTGTTVQNPISDPNVRKHTFSAPMDQTAVSEFLKNKGLLDDEGQLKEGVKLAVGGTGLSLYDQLITLQPSMKLMERDESSPFGYKLTDSAKEKYQGALTVISNTPGKWIPPRHANNAQWTQEKAALTTPEELHAMLLHKDGCEIYDASFKLAIASVANTLGITPKQVTQSGLTTKELLLAQGASTEQHVAKLAEASHLEGEAREQALKEATWTLEGARRQAFLSTMLGLGMTSDIPKTIQRMEELAPHTFKGRSGYLIERAQPAGVTSPETAAHESNREQMNALTVATNDITASPWRVHELGVMLMEAGIIKYESGSYNNLKADENDQQLSFTPHGEGAEVKQFDAFIVSPTFNRKAEPALQSLTGQVKPIDPSIPDLPDVTSNRMLLSPNGKPVNVQDYGYNGTGDAHPKTKSKIGLKAYDVNNRDSAYDVSPGLALRRMARAHLNAAGLNLGSDEIIESFYRRHAHVTDKSYSEETAKFKEHFTNAMDKAAFVNAVENAVEQIPAPLRELKGNIFSTSIEEFSHTQAGREKAIIVGRTENPQSLKDLTPEEFVAARRQRLFAEAMDDFDATRGTDRGNLPKFEPASKESYFKRYIDYPMHVHEAVYQEALKHATGFLQSKNEEGKKQSAKTSVEHTRIMAQQTSKV</sequence>
<feature type="compositionally biased region" description="Basic and acidic residues" evidence="1">
    <location>
        <begin position="806"/>
        <end position="822"/>
    </location>
</feature>
<name>A0A418WWA7_9BURK</name>